<sequence>MRTKAPNIFSSFKIEKDGIYTTRTVQYADAKESKTVLIMIYSSLKGFIVNFVCELKPDAKTAFSPRFFKLKQGEQRFQTYLLMRSEVVWMAVPVDFVTCSQYGNKRDRGQKTRGGNKETPGEQIAEERDEHSRDARGRHFQ</sequence>
<name>A0A6A4RZS6_SCOMX</name>
<evidence type="ECO:0000256" key="1">
    <source>
        <dbReference type="SAM" id="MobiDB-lite"/>
    </source>
</evidence>
<gene>
    <name evidence="2" type="ORF">F2P81_020894</name>
</gene>
<comment type="caution">
    <text evidence="2">The sequence shown here is derived from an EMBL/GenBank/DDBJ whole genome shotgun (WGS) entry which is preliminary data.</text>
</comment>
<organism evidence="2 3">
    <name type="scientific">Scophthalmus maximus</name>
    <name type="common">Turbot</name>
    <name type="synonym">Psetta maxima</name>
    <dbReference type="NCBI Taxonomy" id="52904"/>
    <lineage>
        <taxon>Eukaryota</taxon>
        <taxon>Metazoa</taxon>
        <taxon>Chordata</taxon>
        <taxon>Craniata</taxon>
        <taxon>Vertebrata</taxon>
        <taxon>Euteleostomi</taxon>
        <taxon>Actinopterygii</taxon>
        <taxon>Neopterygii</taxon>
        <taxon>Teleostei</taxon>
        <taxon>Neoteleostei</taxon>
        <taxon>Acanthomorphata</taxon>
        <taxon>Carangaria</taxon>
        <taxon>Pleuronectiformes</taxon>
        <taxon>Pleuronectoidei</taxon>
        <taxon>Scophthalmidae</taxon>
        <taxon>Scophthalmus</taxon>
    </lineage>
</organism>
<reference evidence="2 3" key="1">
    <citation type="submission" date="2019-06" db="EMBL/GenBank/DDBJ databases">
        <title>Draft genomes of female and male turbot (Scophthalmus maximus).</title>
        <authorList>
            <person name="Xu H."/>
            <person name="Xu X.-W."/>
            <person name="Shao C."/>
            <person name="Chen S."/>
        </authorList>
    </citation>
    <scope>NUCLEOTIDE SEQUENCE [LARGE SCALE GENOMIC DNA]</scope>
    <source>
        <strain evidence="2">Ysfricsl-2016a</strain>
        <tissue evidence="2">Blood</tissue>
    </source>
</reference>
<accession>A0A6A4RZS6</accession>
<evidence type="ECO:0000313" key="2">
    <source>
        <dbReference type="EMBL" id="KAF0026157.1"/>
    </source>
</evidence>
<feature type="compositionally biased region" description="Basic and acidic residues" evidence="1">
    <location>
        <begin position="104"/>
        <end position="141"/>
    </location>
</feature>
<evidence type="ECO:0000313" key="3">
    <source>
        <dbReference type="Proteomes" id="UP000438429"/>
    </source>
</evidence>
<protein>
    <submittedName>
        <fullName evidence="2">Uncharacterized protein</fullName>
    </submittedName>
</protein>
<feature type="region of interest" description="Disordered" evidence="1">
    <location>
        <begin position="102"/>
        <end position="141"/>
    </location>
</feature>
<dbReference type="AlphaFoldDB" id="A0A6A4RZS6"/>
<proteinExistence type="predicted"/>
<dbReference type="EMBL" id="VEVO01000019">
    <property type="protein sequence ID" value="KAF0026157.1"/>
    <property type="molecule type" value="Genomic_DNA"/>
</dbReference>
<dbReference type="Proteomes" id="UP000438429">
    <property type="component" value="Unassembled WGS sequence"/>
</dbReference>